<keyword evidence="3" id="KW-0813">Transport</keyword>
<evidence type="ECO:0000313" key="10">
    <source>
        <dbReference type="EMBL" id="KIH97735.1"/>
    </source>
</evidence>
<feature type="transmembrane region" description="Helical" evidence="9">
    <location>
        <begin position="299"/>
        <end position="317"/>
    </location>
</feature>
<dbReference type="EMBL" id="JROO01000032">
    <property type="protein sequence ID" value="KIH97735.1"/>
    <property type="molecule type" value="Genomic_DNA"/>
</dbReference>
<evidence type="ECO:0000256" key="7">
    <source>
        <dbReference type="ARBA" id="ARBA00023136"/>
    </source>
</evidence>
<feature type="transmembrane region" description="Helical" evidence="9">
    <location>
        <begin position="213"/>
        <end position="233"/>
    </location>
</feature>
<dbReference type="Gene3D" id="1.10.3470.10">
    <property type="entry name" value="ABC transporter involved in vitamin B12 uptake, BtuC"/>
    <property type="match status" value="1"/>
</dbReference>
<dbReference type="CDD" id="cd06550">
    <property type="entry name" value="TM_ABC_iron-siderophores_like"/>
    <property type="match status" value="1"/>
</dbReference>
<dbReference type="PANTHER" id="PTHR30472">
    <property type="entry name" value="FERRIC ENTEROBACTIN TRANSPORT SYSTEM PERMEASE PROTEIN"/>
    <property type="match status" value="1"/>
</dbReference>
<evidence type="ECO:0000256" key="8">
    <source>
        <dbReference type="SAM" id="MobiDB-lite"/>
    </source>
</evidence>
<keyword evidence="4" id="KW-1003">Cell membrane</keyword>
<feature type="transmembrane region" description="Helical" evidence="9">
    <location>
        <begin position="254"/>
        <end position="279"/>
    </location>
</feature>
<evidence type="ECO:0000256" key="5">
    <source>
        <dbReference type="ARBA" id="ARBA00022692"/>
    </source>
</evidence>
<feature type="transmembrane region" description="Helical" evidence="9">
    <location>
        <begin position="169"/>
        <end position="190"/>
    </location>
</feature>
<dbReference type="InterPro" id="IPR000522">
    <property type="entry name" value="ABC_transptr_permease_BtuC"/>
</dbReference>
<comment type="caution">
    <text evidence="10">The sequence shown here is derived from an EMBL/GenBank/DDBJ whole genome shotgun (WGS) entry which is preliminary data.</text>
</comment>
<dbReference type="Pfam" id="PF01032">
    <property type="entry name" value="FecCD"/>
    <property type="match status" value="1"/>
</dbReference>
<sequence length="353" mass="35273">MTTSATAPPQGAEEAAPADAGPRLPRRLAGLALLLAVLAVCAVLSVAVGARGIAPAEVWRSLLTPDGGEASTIVHALRLPRTLLGAVVGIALGVAGVLMQSHTRNPIADPSLLGVAYGAACAVVFSVFLLGLSDVSSYVWFAIGGALAASVAVFAVASGGSRGPTPVTLLLAGAAMSALLSAIASAVVLLDESSLEVYRFWRIGSLSGRPEGVTAQILPFVAAGLVLALLGTRGMNALALGDDVATSLGHRVRLVRASGVAAIALLAGGAVAAAGPIGFVGLVAPHAARAVTGPDHRWLVPYAALCGASLVLAADVTGRVLRGSGEVEVGIVLAVLGGPFFVALVRRRRLIEL</sequence>
<dbReference type="PANTHER" id="PTHR30472:SF1">
    <property type="entry name" value="FE(3+) DICITRATE TRANSPORT SYSTEM PERMEASE PROTEIN FECC-RELATED"/>
    <property type="match status" value="1"/>
</dbReference>
<feature type="region of interest" description="Disordered" evidence="8">
    <location>
        <begin position="1"/>
        <end position="20"/>
    </location>
</feature>
<dbReference type="RefSeq" id="WP_040274876.1">
    <property type="nucleotide sequence ID" value="NZ_JROO01000032.1"/>
</dbReference>
<comment type="subcellular location">
    <subcellularLocation>
        <location evidence="1">Cell membrane</location>
        <topology evidence="1">Multi-pass membrane protein</topology>
    </subcellularLocation>
</comment>
<feature type="transmembrane region" description="Helical" evidence="9">
    <location>
        <begin position="138"/>
        <end position="157"/>
    </location>
</feature>
<organism evidence="10 11">
    <name type="scientific">Streptomonospora alba</name>
    <dbReference type="NCBI Taxonomy" id="183763"/>
    <lineage>
        <taxon>Bacteria</taxon>
        <taxon>Bacillati</taxon>
        <taxon>Actinomycetota</taxon>
        <taxon>Actinomycetes</taxon>
        <taxon>Streptosporangiales</taxon>
        <taxon>Nocardiopsidaceae</taxon>
        <taxon>Streptomonospora</taxon>
    </lineage>
</organism>
<proteinExistence type="inferred from homology"/>
<feature type="transmembrane region" description="Helical" evidence="9">
    <location>
        <begin position="329"/>
        <end position="346"/>
    </location>
</feature>
<keyword evidence="6 9" id="KW-1133">Transmembrane helix</keyword>
<protein>
    <submittedName>
        <fullName evidence="10">Iron ABC transporter permease</fullName>
    </submittedName>
</protein>
<feature type="transmembrane region" description="Helical" evidence="9">
    <location>
        <begin position="31"/>
        <end position="54"/>
    </location>
</feature>
<evidence type="ECO:0000256" key="9">
    <source>
        <dbReference type="SAM" id="Phobius"/>
    </source>
</evidence>
<keyword evidence="11" id="KW-1185">Reference proteome</keyword>
<dbReference type="SUPFAM" id="SSF81345">
    <property type="entry name" value="ABC transporter involved in vitamin B12 uptake, BtuC"/>
    <property type="match status" value="1"/>
</dbReference>
<accession>A0A0C2JFW0</accession>
<keyword evidence="7 9" id="KW-0472">Membrane</keyword>
<evidence type="ECO:0000313" key="11">
    <source>
        <dbReference type="Proteomes" id="UP000031675"/>
    </source>
</evidence>
<dbReference type="GO" id="GO:0033214">
    <property type="term" value="P:siderophore-iron import into cell"/>
    <property type="evidence" value="ECO:0007669"/>
    <property type="project" value="TreeGrafter"/>
</dbReference>
<reference evidence="11" key="1">
    <citation type="journal article" date="2015" name="Chem. Biol.">
        <title>Structure, bioactivity, and resistance mechanism of streptomonomicin, an unusual lasso Peptide from an understudied halophilic actinomycete.</title>
        <authorList>
            <person name="Metelev M."/>
            <person name="Tietz J.I."/>
            <person name="Melby J.O."/>
            <person name="Blair P.M."/>
            <person name="Zhu L."/>
            <person name="Livnat I."/>
            <person name="Severinov K."/>
            <person name="Mitchell D.A."/>
        </authorList>
    </citation>
    <scope>NUCLEOTIDE SEQUENCE [LARGE SCALE GENOMIC DNA]</scope>
    <source>
        <strain evidence="11">YIM 90003</strain>
    </source>
</reference>
<dbReference type="Proteomes" id="UP000031675">
    <property type="component" value="Unassembled WGS sequence"/>
</dbReference>
<comment type="similarity">
    <text evidence="2">Belongs to the binding-protein-dependent transport system permease family. FecCD subfamily.</text>
</comment>
<feature type="transmembrane region" description="Helical" evidence="9">
    <location>
        <begin position="111"/>
        <end position="132"/>
    </location>
</feature>
<dbReference type="OrthoDB" id="9782305at2"/>
<dbReference type="GO" id="GO:0022857">
    <property type="term" value="F:transmembrane transporter activity"/>
    <property type="evidence" value="ECO:0007669"/>
    <property type="project" value="InterPro"/>
</dbReference>
<evidence type="ECO:0000256" key="4">
    <source>
        <dbReference type="ARBA" id="ARBA00022475"/>
    </source>
</evidence>
<evidence type="ECO:0000256" key="1">
    <source>
        <dbReference type="ARBA" id="ARBA00004651"/>
    </source>
</evidence>
<dbReference type="InterPro" id="IPR037294">
    <property type="entry name" value="ABC_BtuC-like"/>
</dbReference>
<evidence type="ECO:0000256" key="3">
    <source>
        <dbReference type="ARBA" id="ARBA00022448"/>
    </source>
</evidence>
<keyword evidence="5 9" id="KW-0812">Transmembrane</keyword>
<dbReference type="AlphaFoldDB" id="A0A0C2JFW0"/>
<dbReference type="GO" id="GO:0005886">
    <property type="term" value="C:plasma membrane"/>
    <property type="evidence" value="ECO:0007669"/>
    <property type="project" value="UniProtKB-SubCell"/>
</dbReference>
<name>A0A0C2JFW0_9ACTN</name>
<gene>
    <name evidence="10" type="ORF">LP52_16895</name>
</gene>
<evidence type="ECO:0000256" key="6">
    <source>
        <dbReference type="ARBA" id="ARBA00022989"/>
    </source>
</evidence>
<evidence type="ECO:0000256" key="2">
    <source>
        <dbReference type="ARBA" id="ARBA00007935"/>
    </source>
</evidence>
<feature type="transmembrane region" description="Helical" evidence="9">
    <location>
        <begin position="82"/>
        <end position="99"/>
    </location>
</feature>
<dbReference type="FunFam" id="1.10.3470.10:FF:000001">
    <property type="entry name" value="Vitamin B12 ABC transporter permease BtuC"/>
    <property type="match status" value="1"/>
</dbReference>
<dbReference type="STRING" id="183763.LP52_16895"/>